<dbReference type="OrthoDB" id="2882996at2"/>
<dbReference type="AlphaFoldDB" id="A0A5D4TDG0"/>
<feature type="signal peptide" evidence="1">
    <location>
        <begin position="1"/>
        <end position="22"/>
    </location>
</feature>
<evidence type="ECO:0000313" key="2">
    <source>
        <dbReference type="EMBL" id="TYS73810.1"/>
    </source>
</evidence>
<dbReference type="Pfam" id="PF13027">
    <property type="entry name" value="DUF3888"/>
    <property type="match status" value="1"/>
</dbReference>
<evidence type="ECO:0000256" key="1">
    <source>
        <dbReference type="SAM" id="SignalP"/>
    </source>
</evidence>
<gene>
    <name evidence="2" type="ORF">FZC75_05680</name>
</gene>
<accession>A0A5D4TDG0</accession>
<evidence type="ECO:0000313" key="3">
    <source>
        <dbReference type="Proteomes" id="UP000324517"/>
    </source>
</evidence>
<organism evidence="2 3">
    <name type="scientific">Sutcliffiella horikoshii</name>
    <dbReference type="NCBI Taxonomy" id="79883"/>
    <lineage>
        <taxon>Bacteria</taxon>
        <taxon>Bacillati</taxon>
        <taxon>Bacillota</taxon>
        <taxon>Bacilli</taxon>
        <taxon>Bacillales</taxon>
        <taxon>Bacillaceae</taxon>
        <taxon>Sutcliffiella</taxon>
    </lineage>
</organism>
<sequence length="138" mass="16175">MKKFFSILILFGLLNIISTTYASLPTPTQAIRENLLEDAVLDLLTKPIYSAIDNYYGTTYNIAAHCQRVIEIKKLRHPGSWYFEVNIEFVTYTGAHNYMDIFTATIKKDWETEGKWVVQKYDVRKYDQKEKYECRSPA</sequence>
<reference evidence="2 3" key="1">
    <citation type="submission" date="2019-08" db="EMBL/GenBank/DDBJ databases">
        <title>Bacillus genomes from the desert of Cuatro Cienegas, Coahuila.</title>
        <authorList>
            <person name="Olmedo-Alvarez G."/>
        </authorList>
    </citation>
    <scope>NUCLEOTIDE SEQUENCE [LARGE SCALE GENOMIC DNA]</scope>
    <source>
        <strain evidence="2 3">CH98b_3T</strain>
    </source>
</reference>
<feature type="chain" id="PRO_5022820401" evidence="1">
    <location>
        <begin position="23"/>
        <end position="138"/>
    </location>
</feature>
<dbReference type="Proteomes" id="UP000324517">
    <property type="component" value="Unassembled WGS sequence"/>
</dbReference>
<dbReference type="RefSeq" id="WP_148978713.1">
    <property type="nucleotide sequence ID" value="NZ_JBNIKO010000006.1"/>
</dbReference>
<dbReference type="InterPro" id="IPR024984">
    <property type="entry name" value="DUF3888"/>
</dbReference>
<protein>
    <submittedName>
        <fullName evidence="2">DUF3888 domain-containing protein</fullName>
    </submittedName>
</protein>
<dbReference type="EMBL" id="VTET01000002">
    <property type="protein sequence ID" value="TYS73810.1"/>
    <property type="molecule type" value="Genomic_DNA"/>
</dbReference>
<keyword evidence="1" id="KW-0732">Signal</keyword>
<name>A0A5D4TDG0_9BACI</name>
<proteinExistence type="predicted"/>
<comment type="caution">
    <text evidence="2">The sequence shown here is derived from an EMBL/GenBank/DDBJ whole genome shotgun (WGS) entry which is preliminary data.</text>
</comment>